<evidence type="ECO:0000256" key="4">
    <source>
        <dbReference type="ARBA" id="ARBA00022989"/>
    </source>
</evidence>
<feature type="transmembrane region" description="Helical" evidence="6">
    <location>
        <begin position="245"/>
        <end position="272"/>
    </location>
</feature>
<reference evidence="7 8" key="1">
    <citation type="journal article" date="2015" name="Microbes Environ.">
        <title>Distribution and evolution of nitrogen fixation genes in the phylum bacteroidetes.</title>
        <authorList>
            <person name="Inoue J."/>
            <person name="Oshima K."/>
            <person name="Suda W."/>
            <person name="Sakamoto M."/>
            <person name="Iino T."/>
            <person name="Noda S."/>
            <person name="Hongoh Y."/>
            <person name="Hattori M."/>
            <person name="Ohkuma M."/>
        </authorList>
    </citation>
    <scope>NUCLEOTIDE SEQUENCE [LARGE SCALE GENOMIC DNA]</scope>
    <source>
        <strain evidence="7">JCM 15548</strain>
    </source>
</reference>
<keyword evidence="8" id="KW-1185">Reference proteome</keyword>
<dbReference type="RefSeq" id="WP_062124770.1">
    <property type="nucleotide sequence ID" value="NZ_BAZW01000017.1"/>
</dbReference>
<dbReference type="STRING" id="1236989.JCM15548_12290"/>
<evidence type="ECO:0008006" key="9">
    <source>
        <dbReference type="Google" id="ProtNLM"/>
    </source>
</evidence>
<name>A0A0E9LY47_9BACT</name>
<dbReference type="InterPro" id="IPR022791">
    <property type="entry name" value="L-PG_synthase/AglD"/>
</dbReference>
<gene>
    <name evidence="7" type="ORF">JCM15548_12290</name>
</gene>
<dbReference type="PANTHER" id="PTHR37693">
    <property type="entry name" value="PHOSPHATIDYLGLYCEROL LYSYLTRANSFERASE"/>
    <property type="match status" value="1"/>
</dbReference>
<comment type="subcellular location">
    <subcellularLocation>
        <location evidence="1">Cell membrane</location>
        <topology evidence="1">Multi-pass membrane protein</topology>
    </subcellularLocation>
</comment>
<protein>
    <recommendedName>
        <fullName evidence="9">Integral membrane protein</fullName>
    </recommendedName>
</protein>
<evidence type="ECO:0000256" key="1">
    <source>
        <dbReference type="ARBA" id="ARBA00004651"/>
    </source>
</evidence>
<feature type="transmembrane region" description="Helical" evidence="6">
    <location>
        <begin position="90"/>
        <end position="113"/>
    </location>
</feature>
<dbReference type="AlphaFoldDB" id="A0A0E9LY47"/>
<feature type="transmembrane region" description="Helical" evidence="6">
    <location>
        <begin position="333"/>
        <end position="348"/>
    </location>
</feature>
<dbReference type="GO" id="GO:0005886">
    <property type="term" value="C:plasma membrane"/>
    <property type="evidence" value="ECO:0007669"/>
    <property type="project" value="UniProtKB-SubCell"/>
</dbReference>
<evidence type="ECO:0000313" key="7">
    <source>
        <dbReference type="EMBL" id="GAO30046.1"/>
    </source>
</evidence>
<comment type="caution">
    <text evidence="7">The sequence shown here is derived from an EMBL/GenBank/DDBJ whole genome shotgun (WGS) entry which is preliminary data.</text>
</comment>
<sequence length="358" mass="41349">MTDNSGKILKSIHPARIVLPIIIGIAVTGYLMYREYEPGSLSQLSFTLQSLFWLFVAILLMGVRDLGYIIRLRILTGNQLSWRKTFNIVMLWEFTSAITPSSIGGTSVAIFFINKEGIRLGRSTAVVMVTSFLDELYFIITFPLILLLIGRTDIFSFNPEEMAVPWYQNQYLIFALTGYSLKFLYTLVISYGLFLNPRGLKWVLLWIFKLPIIRKWRPHANESGSELIQTSHEFKKWPLKKWLQAFLATAISWTARYWVVNALIITFFGIHWLNWDDHILVFGKQLVMWIMMLVSPTPGGSGFAEYVFKGFLASFIPLGTGVAMAFFWRLISYYPYLFIGAFVIPKWVKKHFATRKKP</sequence>
<evidence type="ECO:0000256" key="3">
    <source>
        <dbReference type="ARBA" id="ARBA00022692"/>
    </source>
</evidence>
<feature type="transmembrane region" description="Helical" evidence="6">
    <location>
        <begin position="12"/>
        <end position="31"/>
    </location>
</feature>
<keyword evidence="5 6" id="KW-0472">Membrane</keyword>
<feature type="transmembrane region" description="Helical" evidence="6">
    <location>
        <begin position="125"/>
        <end position="150"/>
    </location>
</feature>
<evidence type="ECO:0000313" key="8">
    <source>
        <dbReference type="Proteomes" id="UP000032900"/>
    </source>
</evidence>
<dbReference type="EMBL" id="BAZW01000017">
    <property type="protein sequence ID" value="GAO30046.1"/>
    <property type="molecule type" value="Genomic_DNA"/>
</dbReference>
<accession>A0A0E9LY47</accession>
<dbReference type="Pfam" id="PF03706">
    <property type="entry name" value="LPG_synthase_TM"/>
    <property type="match status" value="1"/>
</dbReference>
<dbReference type="Proteomes" id="UP000032900">
    <property type="component" value="Unassembled WGS sequence"/>
</dbReference>
<keyword evidence="2" id="KW-1003">Cell membrane</keyword>
<dbReference type="PANTHER" id="PTHR37693:SF1">
    <property type="entry name" value="INTEGRAL MEMBRANE PROTEIN"/>
    <property type="match status" value="1"/>
</dbReference>
<evidence type="ECO:0000256" key="5">
    <source>
        <dbReference type="ARBA" id="ARBA00023136"/>
    </source>
</evidence>
<feature type="transmembrane region" description="Helical" evidence="6">
    <location>
        <begin position="170"/>
        <end position="194"/>
    </location>
</feature>
<feature type="transmembrane region" description="Helical" evidence="6">
    <location>
        <begin position="51"/>
        <end position="70"/>
    </location>
</feature>
<proteinExistence type="predicted"/>
<keyword evidence="4 6" id="KW-1133">Transmembrane helix</keyword>
<organism evidence="7 8">
    <name type="scientific">Geofilum rubicundum JCM 15548</name>
    <dbReference type="NCBI Taxonomy" id="1236989"/>
    <lineage>
        <taxon>Bacteria</taxon>
        <taxon>Pseudomonadati</taxon>
        <taxon>Bacteroidota</taxon>
        <taxon>Bacteroidia</taxon>
        <taxon>Marinilabiliales</taxon>
        <taxon>Marinilabiliaceae</taxon>
        <taxon>Geofilum</taxon>
    </lineage>
</organism>
<keyword evidence="3 6" id="KW-0812">Transmembrane</keyword>
<evidence type="ECO:0000256" key="2">
    <source>
        <dbReference type="ARBA" id="ARBA00022475"/>
    </source>
</evidence>
<dbReference type="NCBIfam" id="TIGR00374">
    <property type="entry name" value="flippase-like domain"/>
    <property type="match status" value="1"/>
</dbReference>
<dbReference type="OrthoDB" id="1493331at2"/>
<evidence type="ECO:0000256" key="6">
    <source>
        <dbReference type="SAM" id="Phobius"/>
    </source>
</evidence>